<dbReference type="OrthoDB" id="5245115at2"/>
<dbReference type="Pfam" id="PF04226">
    <property type="entry name" value="Transgly_assoc"/>
    <property type="match status" value="1"/>
</dbReference>
<evidence type="ECO:0000256" key="4">
    <source>
        <dbReference type="ARBA" id="ARBA00022692"/>
    </source>
</evidence>
<evidence type="ECO:0008006" key="10">
    <source>
        <dbReference type="Google" id="ProtNLM"/>
    </source>
</evidence>
<evidence type="ECO:0000256" key="2">
    <source>
        <dbReference type="ARBA" id="ARBA00011006"/>
    </source>
</evidence>
<accession>A0A4P7QHW9</accession>
<evidence type="ECO:0000313" key="9">
    <source>
        <dbReference type="Proteomes" id="UP000296352"/>
    </source>
</evidence>
<evidence type="ECO:0000256" key="5">
    <source>
        <dbReference type="ARBA" id="ARBA00022989"/>
    </source>
</evidence>
<evidence type="ECO:0000313" key="8">
    <source>
        <dbReference type="EMBL" id="QCB29411.1"/>
    </source>
</evidence>
<reference evidence="8 9" key="1">
    <citation type="submission" date="2019-04" db="EMBL/GenBank/DDBJ databases">
        <title>Corynebacterium endometrii sp. nov., isolated from the uterus of a cow with endometritis.</title>
        <authorList>
            <person name="Ballas P."/>
            <person name="Ruckert C."/>
            <person name="Wagener K."/>
            <person name="Drillich M."/>
            <person name="Kaempfer P."/>
            <person name="Busse H.-J."/>
            <person name="Ehling-Schulz M."/>
        </authorList>
    </citation>
    <scope>NUCLEOTIDE SEQUENCE [LARGE SCALE GENOMIC DNA]</scope>
    <source>
        <strain evidence="8 9">LMM-1653</strain>
    </source>
</reference>
<dbReference type="KEGG" id="cee:CENDO_10790"/>
<proteinExistence type="inferred from homology"/>
<organism evidence="8 9">
    <name type="scientific">Corynebacterium endometrii</name>
    <dbReference type="NCBI Taxonomy" id="2488819"/>
    <lineage>
        <taxon>Bacteria</taxon>
        <taxon>Bacillati</taxon>
        <taxon>Actinomycetota</taxon>
        <taxon>Actinomycetes</taxon>
        <taxon>Mycobacteriales</taxon>
        <taxon>Corynebacteriaceae</taxon>
        <taxon>Corynebacterium</taxon>
    </lineage>
</organism>
<feature type="transmembrane region" description="Helical" evidence="7">
    <location>
        <begin position="59"/>
        <end position="81"/>
    </location>
</feature>
<evidence type="ECO:0000256" key="3">
    <source>
        <dbReference type="ARBA" id="ARBA00022475"/>
    </source>
</evidence>
<keyword evidence="6 7" id="KW-0472">Membrane</keyword>
<keyword evidence="9" id="KW-1185">Reference proteome</keyword>
<comment type="similarity">
    <text evidence="2">Belongs to the UPF0410 family.</text>
</comment>
<sequence length="87" mass="9094">MGMGIGFIGWIVIGALAGFIAEKIMKRDHGLVTNLIVGVIGAILGGWILGLFIDTATNGWIMSLITAVVGACVLLWIVGLIRSKSAK</sequence>
<keyword evidence="5 7" id="KW-1133">Transmembrane helix</keyword>
<keyword evidence="4 7" id="KW-0812">Transmembrane</keyword>
<keyword evidence="3" id="KW-1003">Cell membrane</keyword>
<name>A0A4P7QHW9_9CORY</name>
<protein>
    <recommendedName>
        <fullName evidence="10">Transglycosylase associated protein</fullName>
    </recommendedName>
</protein>
<dbReference type="PANTHER" id="PTHR33884">
    <property type="entry name" value="UPF0410 PROTEIN YMGE"/>
    <property type="match status" value="1"/>
</dbReference>
<evidence type="ECO:0000256" key="1">
    <source>
        <dbReference type="ARBA" id="ARBA00004651"/>
    </source>
</evidence>
<dbReference type="InterPro" id="IPR007341">
    <property type="entry name" value="Transgly_assoc"/>
</dbReference>
<feature type="transmembrane region" description="Helical" evidence="7">
    <location>
        <begin position="6"/>
        <end position="24"/>
    </location>
</feature>
<dbReference type="Proteomes" id="UP000296352">
    <property type="component" value="Chromosome"/>
</dbReference>
<evidence type="ECO:0000256" key="7">
    <source>
        <dbReference type="SAM" id="Phobius"/>
    </source>
</evidence>
<evidence type="ECO:0000256" key="6">
    <source>
        <dbReference type="ARBA" id="ARBA00023136"/>
    </source>
</evidence>
<dbReference type="EMBL" id="CP039247">
    <property type="protein sequence ID" value="QCB29411.1"/>
    <property type="molecule type" value="Genomic_DNA"/>
</dbReference>
<feature type="transmembrane region" description="Helical" evidence="7">
    <location>
        <begin position="31"/>
        <end position="53"/>
    </location>
</feature>
<dbReference type="RefSeq" id="WP_136141998.1">
    <property type="nucleotide sequence ID" value="NZ_CP039247.1"/>
</dbReference>
<dbReference type="PANTHER" id="PTHR33884:SF3">
    <property type="entry name" value="UPF0410 PROTEIN YMGE"/>
    <property type="match status" value="1"/>
</dbReference>
<gene>
    <name evidence="8" type="ORF">CENDO_10790</name>
</gene>
<dbReference type="GO" id="GO:0005886">
    <property type="term" value="C:plasma membrane"/>
    <property type="evidence" value="ECO:0007669"/>
    <property type="project" value="UniProtKB-SubCell"/>
</dbReference>
<comment type="subcellular location">
    <subcellularLocation>
        <location evidence="1">Cell membrane</location>
        <topology evidence="1">Multi-pass membrane protein</topology>
    </subcellularLocation>
</comment>
<dbReference type="AlphaFoldDB" id="A0A4P7QHW9"/>